<reference evidence="1" key="1">
    <citation type="journal article" date="2008" name="J. Bacteriol.">
        <title>Genetic and functional properties of the self-transmissible Yersinia enterocolitica plasmid pYE854, which mobilizes the virulence plasmid pYV.</title>
        <authorList>
            <person name="Hammerl J.A."/>
            <person name="Klein I."/>
            <person name="Lanka E."/>
            <person name="Appel B."/>
            <person name="Hertwig S."/>
        </authorList>
    </citation>
    <scope>NUCLEOTIDE SEQUENCE [LARGE SCALE GENOMIC DNA]</scope>
    <source>
        <strain evidence="1">29854</strain>
        <plasmid evidence="1">pYE854</plasmid>
    </source>
</reference>
<name>B0RKV4_YEREN</name>
<sequence>MSVNIVRRKSLCWVVFKKRKHTVVLTVCLRGSSTNKAGRNSALSEILVLLNPLNVADSPPMNSNPLIFLKSIYRNTLKI</sequence>
<proteinExistence type="predicted"/>
<protein>
    <submittedName>
        <fullName evidence="1">Uncharacterized protein</fullName>
    </submittedName>
</protein>
<dbReference type="AlphaFoldDB" id="B0RKV4"/>
<organism evidence="1">
    <name type="scientific">Yersinia enterocolitica</name>
    <dbReference type="NCBI Taxonomy" id="630"/>
    <lineage>
        <taxon>Bacteria</taxon>
        <taxon>Pseudomonadati</taxon>
        <taxon>Pseudomonadota</taxon>
        <taxon>Gammaproteobacteria</taxon>
        <taxon>Enterobacterales</taxon>
        <taxon>Yersiniaceae</taxon>
        <taxon>Yersinia</taxon>
    </lineage>
</organism>
<accession>B0RKV4</accession>
<dbReference type="EMBL" id="AM905950">
    <property type="protein sequence ID" value="CAP20251.1"/>
    <property type="molecule type" value="Genomic_DNA"/>
</dbReference>
<evidence type="ECO:0000313" key="1">
    <source>
        <dbReference type="EMBL" id="CAP20251.1"/>
    </source>
</evidence>
<keyword evidence="1" id="KW-0614">Plasmid</keyword>
<geneLocation type="plasmid" evidence="1">
    <name>pYE854</name>
</geneLocation>